<evidence type="ECO:0000313" key="1">
    <source>
        <dbReference type="Proteomes" id="UP000192223"/>
    </source>
</evidence>
<dbReference type="AlphaFoldDB" id="A0A7F5R2L5"/>
<organism evidence="1 2">
    <name type="scientific">Agrilus planipennis</name>
    <name type="common">Emerald ash borer</name>
    <name type="synonym">Agrilus marcopoli</name>
    <dbReference type="NCBI Taxonomy" id="224129"/>
    <lineage>
        <taxon>Eukaryota</taxon>
        <taxon>Metazoa</taxon>
        <taxon>Ecdysozoa</taxon>
        <taxon>Arthropoda</taxon>
        <taxon>Hexapoda</taxon>
        <taxon>Insecta</taxon>
        <taxon>Pterygota</taxon>
        <taxon>Neoptera</taxon>
        <taxon>Endopterygota</taxon>
        <taxon>Coleoptera</taxon>
        <taxon>Polyphaga</taxon>
        <taxon>Elateriformia</taxon>
        <taxon>Buprestoidea</taxon>
        <taxon>Buprestidae</taxon>
        <taxon>Agrilinae</taxon>
        <taxon>Agrilus</taxon>
    </lineage>
</organism>
<dbReference type="RefSeq" id="XP_025829632.1">
    <property type="nucleotide sequence ID" value="XM_025973847.1"/>
</dbReference>
<gene>
    <name evidence="2" type="primary">LOC108732738</name>
</gene>
<accession>A0A7F5R2L5</accession>
<dbReference type="InParanoid" id="A0A7F5R2L5"/>
<evidence type="ECO:0000313" key="2">
    <source>
        <dbReference type="RefSeq" id="XP_025829632.1"/>
    </source>
</evidence>
<dbReference type="Proteomes" id="UP000192223">
    <property type="component" value="Unplaced"/>
</dbReference>
<sequence>MQSLILSEGKDVRVRLHVPKHIKTIYKTKIIKVPEHHHYIHHEKKEEAFEPLKIPQYHHFFHDENEKIKQKHRYNHRHDESDEDDNKKLTLEEVRLILENAGRLARYNNYKRYHIDPNKK</sequence>
<protein>
    <submittedName>
        <fullName evidence="2">Uncharacterized protein LOC108732738</fullName>
    </submittedName>
</protein>
<name>A0A7F5R2L5_AGRPL</name>
<dbReference type="PROSITE" id="PS00018">
    <property type="entry name" value="EF_HAND_1"/>
    <property type="match status" value="1"/>
</dbReference>
<dbReference type="GeneID" id="108732738"/>
<dbReference type="KEGG" id="apln:108732738"/>
<keyword evidence="1" id="KW-1185">Reference proteome</keyword>
<proteinExistence type="predicted"/>
<reference evidence="2" key="1">
    <citation type="submission" date="2025-08" db="UniProtKB">
        <authorList>
            <consortium name="RefSeq"/>
        </authorList>
    </citation>
    <scope>IDENTIFICATION</scope>
    <source>
        <tissue evidence="2">Entire body</tissue>
    </source>
</reference>
<dbReference type="InterPro" id="IPR018247">
    <property type="entry name" value="EF_Hand_1_Ca_BS"/>
</dbReference>